<dbReference type="STRING" id="742817.HMPREF9449_01383"/>
<name>H1DGJ7_9BACT</name>
<organism evidence="1 2">
    <name type="scientific">Odoribacter laneus YIT 12061</name>
    <dbReference type="NCBI Taxonomy" id="742817"/>
    <lineage>
        <taxon>Bacteria</taxon>
        <taxon>Pseudomonadati</taxon>
        <taxon>Bacteroidota</taxon>
        <taxon>Bacteroidia</taxon>
        <taxon>Bacteroidales</taxon>
        <taxon>Odoribacteraceae</taxon>
        <taxon>Odoribacter</taxon>
    </lineage>
</organism>
<feature type="non-terminal residue" evidence="1">
    <location>
        <position position="1"/>
    </location>
</feature>
<protein>
    <submittedName>
        <fullName evidence="1">Uncharacterized protein</fullName>
    </submittedName>
</protein>
<accession>H1DGJ7</accession>
<dbReference type="Proteomes" id="UP000004892">
    <property type="component" value="Unassembled WGS sequence"/>
</dbReference>
<dbReference type="EMBL" id="ADMC01000021">
    <property type="protein sequence ID" value="EHP47981.1"/>
    <property type="molecule type" value="Genomic_DNA"/>
</dbReference>
<reference evidence="1 2" key="1">
    <citation type="submission" date="2012-01" db="EMBL/GenBank/DDBJ databases">
        <title>The Genome Sequence of Odoribacter laneus YIT 12061.</title>
        <authorList>
            <consortium name="The Broad Institute Genome Sequencing Platform"/>
            <person name="Earl A."/>
            <person name="Ward D."/>
            <person name="Feldgarden M."/>
            <person name="Gevers D."/>
            <person name="Morotomi M."/>
            <person name="Young S.K."/>
            <person name="Zeng Q."/>
            <person name="Gargeya S."/>
            <person name="Fitzgerald M."/>
            <person name="Haas B."/>
            <person name="Abouelleil A."/>
            <person name="Alvarado L."/>
            <person name="Arachchi H.M."/>
            <person name="Berlin A."/>
            <person name="Chapman S.B."/>
            <person name="Gearin G."/>
            <person name="Goldberg J."/>
            <person name="Griggs A."/>
            <person name="Gujja S."/>
            <person name="Hansen M."/>
            <person name="Heiman D."/>
            <person name="Howarth C."/>
            <person name="Larimer J."/>
            <person name="Lui A."/>
            <person name="MacDonald P.J.P."/>
            <person name="McCowen C."/>
            <person name="Montmayeur A."/>
            <person name="Murphy C."/>
            <person name="Neiman D."/>
            <person name="Pearson M."/>
            <person name="Priest M."/>
            <person name="Roberts A."/>
            <person name="Saif S."/>
            <person name="Shea T."/>
            <person name="Sisk P."/>
            <person name="Stolte C."/>
            <person name="Sykes S."/>
            <person name="Wortman J."/>
            <person name="Nusbaum C."/>
            <person name="Birren B."/>
        </authorList>
    </citation>
    <scope>NUCLEOTIDE SEQUENCE [LARGE SCALE GENOMIC DNA]</scope>
    <source>
        <strain evidence="1 2">YIT 12061</strain>
    </source>
</reference>
<sequence length="50" mass="5898">KVQNIKAICKIYFENYFSDVSVYNNYFPHGDGPFLLNLIESLLRGERIEE</sequence>
<evidence type="ECO:0000313" key="2">
    <source>
        <dbReference type="Proteomes" id="UP000004892"/>
    </source>
</evidence>
<keyword evidence="2" id="KW-1185">Reference proteome</keyword>
<gene>
    <name evidence="1" type="ORF">HMPREF9449_01383</name>
</gene>
<dbReference type="AlphaFoldDB" id="H1DGJ7"/>
<evidence type="ECO:0000313" key="1">
    <source>
        <dbReference type="EMBL" id="EHP47981.1"/>
    </source>
</evidence>
<comment type="caution">
    <text evidence="1">The sequence shown here is derived from an EMBL/GenBank/DDBJ whole genome shotgun (WGS) entry which is preliminary data.</text>
</comment>
<proteinExistence type="predicted"/>
<dbReference type="HOGENOM" id="CLU_3128935_0_0_10"/>